<evidence type="ECO:0000313" key="1">
    <source>
        <dbReference type="EMBL" id="MCG7505461.1"/>
    </source>
</evidence>
<dbReference type="InterPro" id="IPR052891">
    <property type="entry name" value="DNA-3mA_glycosylase"/>
</dbReference>
<dbReference type="PANTHER" id="PTHR30037">
    <property type="entry name" value="DNA-3-METHYLADENINE GLYCOSYLASE 1"/>
    <property type="match status" value="1"/>
</dbReference>
<reference evidence="1 2" key="1">
    <citation type="submission" date="2022-02" db="EMBL/GenBank/DDBJ databases">
        <title>Draft genome sequence of Mezorhizobium retamae strain IRAMC:0171 isolated from Retama raetam nodules.</title>
        <authorList>
            <person name="Bengaied R."/>
            <person name="Sbissi I."/>
            <person name="Huber K."/>
            <person name="Ghodbane F."/>
            <person name="Nouioui I."/>
            <person name="Tarhouni M."/>
            <person name="Gtari M."/>
        </authorList>
    </citation>
    <scope>NUCLEOTIDE SEQUENCE [LARGE SCALE GENOMIC DNA]</scope>
    <source>
        <strain evidence="1 2">IRAMC:0171</strain>
    </source>
</reference>
<dbReference type="Proteomes" id="UP001201701">
    <property type="component" value="Unassembled WGS sequence"/>
</dbReference>
<sequence>MNDNNGLITGADGITRCAWHGNLPDYQHYHDHEWGRPVTSDRRLFEKICLEGFQSGLSWLTILRKREAFREAFEGFDFDKVARFTDADVERLLTNAGIIRHRGKIVSTINNAKRAQELVKEAGSLAAWFWKFEPEPDQRPEVVDIAHLRANPTTAVSTRISKELKKRGWTFVGPTTVYAFMQAMGMVNDHIEGCFCRSEVEAERARLTRPASSVSVFHGNAETL</sequence>
<name>A0ABS9QF95_9HYPH</name>
<accession>A0ABS9QF95</accession>
<dbReference type="InterPro" id="IPR011257">
    <property type="entry name" value="DNA_glycosylase"/>
</dbReference>
<dbReference type="PANTHER" id="PTHR30037:SF4">
    <property type="entry name" value="DNA-3-METHYLADENINE GLYCOSYLASE I"/>
    <property type="match status" value="1"/>
</dbReference>
<evidence type="ECO:0000313" key="2">
    <source>
        <dbReference type="Proteomes" id="UP001201701"/>
    </source>
</evidence>
<proteinExistence type="predicted"/>
<dbReference type="RefSeq" id="WP_239364593.1">
    <property type="nucleotide sequence ID" value="NZ_JAKREW010000007.1"/>
</dbReference>
<comment type="caution">
    <text evidence="1">The sequence shown here is derived from an EMBL/GenBank/DDBJ whole genome shotgun (WGS) entry which is preliminary data.</text>
</comment>
<dbReference type="SUPFAM" id="SSF48150">
    <property type="entry name" value="DNA-glycosylase"/>
    <property type="match status" value="1"/>
</dbReference>
<organism evidence="1 2">
    <name type="scientific">Mesorhizobium retamae</name>
    <dbReference type="NCBI Taxonomy" id="2912854"/>
    <lineage>
        <taxon>Bacteria</taxon>
        <taxon>Pseudomonadati</taxon>
        <taxon>Pseudomonadota</taxon>
        <taxon>Alphaproteobacteria</taxon>
        <taxon>Hyphomicrobiales</taxon>
        <taxon>Phyllobacteriaceae</taxon>
        <taxon>Mesorhizobium</taxon>
    </lineage>
</organism>
<protein>
    <submittedName>
        <fullName evidence="1">DNA-3-methyladenine glycosylase I</fullName>
    </submittedName>
</protein>
<gene>
    <name evidence="1" type="ORF">L4923_10610</name>
</gene>
<dbReference type="Pfam" id="PF03352">
    <property type="entry name" value="Adenine_glyco"/>
    <property type="match status" value="1"/>
</dbReference>
<keyword evidence="2" id="KW-1185">Reference proteome</keyword>
<dbReference type="InterPro" id="IPR005019">
    <property type="entry name" value="Adenine_glyco"/>
</dbReference>
<dbReference type="EMBL" id="JAKREW010000007">
    <property type="protein sequence ID" value="MCG7505461.1"/>
    <property type="molecule type" value="Genomic_DNA"/>
</dbReference>
<dbReference type="Gene3D" id="1.10.340.30">
    <property type="entry name" value="Hypothetical protein, domain 2"/>
    <property type="match status" value="1"/>
</dbReference>